<dbReference type="AlphaFoldDB" id="A0A1Q3B4G7"/>
<evidence type="ECO:0000313" key="2">
    <source>
        <dbReference type="EMBL" id="GAV62829.1"/>
    </source>
</evidence>
<accession>A0A1Q3B4G7</accession>
<reference evidence="3" key="1">
    <citation type="submission" date="2016-04" db="EMBL/GenBank/DDBJ databases">
        <title>Cephalotus genome sequencing.</title>
        <authorList>
            <person name="Fukushima K."/>
            <person name="Hasebe M."/>
            <person name="Fang X."/>
        </authorList>
    </citation>
    <scope>NUCLEOTIDE SEQUENCE [LARGE SCALE GENOMIC DNA]</scope>
    <source>
        <strain evidence="3">cv. St1</strain>
    </source>
</reference>
<gene>
    <name evidence="2" type="ORF">CFOL_v3_06352</name>
</gene>
<sequence>MKYFPPEIVNREIFIKPPIKVVDMGAKIWDGALIGYLVGKSLPFGAVETNLEKKWQKYGKINIHTLDKGFFILKFEDSSMGAIIMEEGPWDLWGIHLALRKWERGLVPCCFCLDRVPIWLKKFNVPTESWTRDGMSYIANGLGTPICIDSSTKSKSKLNFARICVEIAVNSSFPLVVKLIRPYGTPVSVHIEHTWKPPICDVCKVFNHPTRSCRKSNDSGRLLKPKISKPANKADG</sequence>
<dbReference type="PANTHER" id="PTHR31286">
    <property type="entry name" value="GLYCINE-RICH CELL WALL STRUCTURAL PROTEIN 1.8-LIKE"/>
    <property type="match status" value="1"/>
</dbReference>
<dbReference type="EMBL" id="BDDD01000280">
    <property type="protein sequence ID" value="GAV62829.1"/>
    <property type="molecule type" value="Genomic_DNA"/>
</dbReference>
<dbReference type="OrthoDB" id="1939300at2759"/>
<dbReference type="InterPro" id="IPR040256">
    <property type="entry name" value="At4g02000-like"/>
</dbReference>
<keyword evidence="3" id="KW-1185">Reference proteome</keyword>
<dbReference type="PANTHER" id="PTHR31286:SF180">
    <property type="entry name" value="OS10G0362600 PROTEIN"/>
    <property type="match status" value="1"/>
</dbReference>
<dbReference type="InParanoid" id="A0A1Q3B4G7"/>
<dbReference type="InterPro" id="IPR025558">
    <property type="entry name" value="DUF4283"/>
</dbReference>
<feature type="domain" description="DUF4283" evidence="1">
    <location>
        <begin position="29"/>
        <end position="105"/>
    </location>
</feature>
<proteinExistence type="predicted"/>
<name>A0A1Q3B4G7_CEPFO</name>
<organism evidence="2 3">
    <name type="scientific">Cephalotus follicularis</name>
    <name type="common">Albany pitcher plant</name>
    <dbReference type="NCBI Taxonomy" id="3775"/>
    <lineage>
        <taxon>Eukaryota</taxon>
        <taxon>Viridiplantae</taxon>
        <taxon>Streptophyta</taxon>
        <taxon>Embryophyta</taxon>
        <taxon>Tracheophyta</taxon>
        <taxon>Spermatophyta</taxon>
        <taxon>Magnoliopsida</taxon>
        <taxon>eudicotyledons</taxon>
        <taxon>Gunneridae</taxon>
        <taxon>Pentapetalae</taxon>
        <taxon>rosids</taxon>
        <taxon>fabids</taxon>
        <taxon>Oxalidales</taxon>
        <taxon>Cephalotaceae</taxon>
        <taxon>Cephalotus</taxon>
    </lineage>
</organism>
<evidence type="ECO:0000313" key="3">
    <source>
        <dbReference type="Proteomes" id="UP000187406"/>
    </source>
</evidence>
<dbReference type="Pfam" id="PF14111">
    <property type="entry name" value="DUF4283"/>
    <property type="match status" value="1"/>
</dbReference>
<comment type="caution">
    <text evidence="2">The sequence shown here is derived from an EMBL/GenBank/DDBJ whole genome shotgun (WGS) entry which is preliminary data.</text>
</comment>
<protein>
    <submittedName>
        <fullName evidence="2">DUF4283 domain-containing protein</fullName>
    </submittedName>
</protein>
<evidence type="ECO:0000259" key="1">
    <source>
        <dbReference type="Pfam" id="PF14111"/>
    </source>
</evidence>
<dbReference type="Proteomes" id="UP000187406">
    <property type="component" value="Unassembled WGS sequence"/>
</dbReference>